<dbReference type="InterPro" id="IPR036388">
    <property type="entry name" value="WH-like_DNA-bd_sf"/>
</dbReference>
<dbReference type="EMBL" id="JBBMFN010000064">
    <property type="protein sequence ID" value="MEQ2467778.1"/>
    <property type="molecule type" value="Genomic_DNA"/>
</dbReference>
<evidence type="ECO:0000256" key="2">
    <source>
        <dbReference type="ARBA" id="ARBA00023125"/>
    </source>
</evidence>
<gene>
    <name evidence="5" type="ORF">WMO63_19140</name>
</gene>
<dbReference type="Gene3D" id="1.10.10.10">
    <property type="entry name" value="Winged helix-like DNA-binding domain superfamily/Winged helix DNA-binding domain"/>
    <property type="match status" value="1"/>
</dbReference>
<comment type="caution">
    <text evidence="5">The sequence shown here is derived from an EMBL/GenBank/DDBJ whole genome shotgun (WGS) entry which is preliminary data.</text>
</comment>
<accession>A0ABV1F311</accession>
<evidence type="ECO:0000256" key="1">
    <source>
        <dbReference type="ARBA" id="ARBA00023015"/>
    </source>
</evidence>
<feature type="domain" description="HTH gntR-type" evidence="4">
    <location>
        <begin position="1"/>
        <end position="61"/>
    </location>
</feature>
<dbReference type="SUPFAM" id="SSF46785">
    <property type="entry name" value="Winged helix' DNA-binding domain"/>
    <property type="match status" value="1"/>
</dbReference>
<dbReference type="InterPro" id="IPR036390">
    <property type="entry name" value="WH_DNA-bd_sf"/>
</dbReference>
<sequence>MKKRDFIAEDILSKIYQNKYRAGEKIPTERELAKHYDVSRYTVREALKKLVNIGCVKIIQG</sequence>
<keyword evidence="3" id="KW-0804">Transcription</keyword>
<dbReference type="PANTHER" id="PTHR44846">
    <property type="entry name" value="MANNOSYL-D-GLYCERATE TRANSPORT/METABOLISM SYSTEM REPRESSOR MNGR-RELATED"/>
    <property type="match status" value="1"/>
</dbReference>
<evidence type="ECO:0000259" key="4">
    <source>
        <dbReference type="PROSITE" id="PS50949"/>
    </source>
</evidence>
<keyword evidence="6" id="KW-1185">Reference proteome</keyword>
<dbReference type="InterPro" id="IPR000524">
    <property type="entry name" value="Tscrpt_reg_HTH_GntR"/>
</dbReference>
<keyword evidence="1" id="KW-0805">Transcription regulation</keyword>
<proteinExistence type="predicted"/>
<dbReference type="PROSITE" id="PS50949">
    <property type="entry name" value="HTH_GNTR"/>
    <property type="match status" value="1"/>
</dbReference>
<evidence type="ECO:0000313" key="5">
    <source>
        <dbReference type="EMBL" id="MEQ2467778.1"/>
    </source>
</evidence>
<protein>
    <submittedName>
        <fullName evidence="5">GntR family transcriptional regulator</fullName>
    </submittedName>
</protein>
<evidence type="ECO:0000313" key="6">
    <source>
        <dbReference type="Proteomes" id="UP001465426"/>
    </source>
</evidence>
<dbReference type="RefSeq" id="WP_235252466.1">
    <property type="nucleotide sequence ID" value="NZ_JBBMFN010000064.1"/>
</dbReference>
<dbReference type="PANTHER" id="PTHR44846:SF1">
    <property type="entry name" value="MANNOSYL-D-GLYCERATE TRANSPORT_METABOLISM SYSTEM REPRESSOR MNGR-RELATED"/>
    <property type="match status" value="1"/>
</dbReference>
<evidence type="ECO:0000256" key="3">
    <source>
        <dbReference type="ARBA" id="ARBA00023163"/>
    </source>
</evidence>
<dbReference type="Pfam" id="PF00392">
    <property type="entry name" value="GntR"/>
    <property type="match status" value="1"/>
</dbReference>
<dbReference type="Proteomes" id="UP001465426">
    <property type="component" value="Unassembled WGS sequence"/>
</dbReference>
<name>A0ABV1F311_9BACI</name>
<reference evidence="5 6" key="1">
    <citation type="submission" date="2024-03" db="EMBL/GenBank/DDBJ databases">
        <title>Human intestinal bacterial collection.</title>
        <authorList>
            <person name="Pauvert C."/>
            <person name="Hitch T.C.A."/>
            <person name="Clavel T."/>
        </authorList>
    </citation>
    <scope>NUCLEOTIDE SEQUENCE [LARGE SCALE GENOMIC DNA]</scope>
    <source>
        <strain evidence="5 6">CLA-SR-H024</strain>
    </source>
</reference>
<organism evidence="5 6">
    <name type="scientific">Niallia hominis</name>
    <dbReference type="NCBI Taxonomy" id="3133173"/>
    <lineage>
        <taxon>Bacteria</taxon>
        <taxon>Bacillati</taxon>
        <taxon>Bacillota</taxon>
        <taxon>Bacilli</taxon>
        <taxon>Bacillales</taxon>
        <taxon>Bacillaceae</taxon>
        <taxon>Niallia</taxon>
    </lineage>
</organism>
<keyword evidence="2" id="KW-0238">DNA-binding</keyword>
<dbReference type="InterPro" id="IPR050679">
    <property type="entry name" value="Bact_HTH_transcr_reg"/>
</dbReference>
<dbReference type="CDD" id="cd07377">
    <property type="entry name" value="WHTH_GntR"/>
    <property type="match status" value="1"/>
</dbReference>
<dbReference type="SMART" id="SM00345">
    <property type="entry name" value="HTH_GNTR"/>
    <property type="match status" value="1"/>
</dbReference>
<dbReference type="PRINTS" id="PR00035">
    <property type="entry name" value="HTHGNTR"/>
</dbReference>